<dbReference type="OrthoDB" id="4951778at2"/>
<gene>
    <name evidence="1" type="ORF">D7003_12945</name>
</gene>
<dbReference type="Proteomes" id="UP000273807">
    <property type="component" value="Unassembled WGS sequence"/>
</dbReference>
<accession>A0A3N0BW19</accession>
<proteinExistence type="predicted"/>
<evidence type="ECO:0000313" key="2">
    <source>
        <dbReference type="Proteomes" id="UP000273807"/>
    </source>
</evidence>
<name>A0A3N0BW19_9MICC</name>
<comment type="caution">
    <text evidence="1">The sequence shown here is derived from an EMBL/GenBank/DDBJ whole genome shotgun (WGS) entry which is preliminary data.</text>
</comment>
<dbReference type="AlphaFoldDB" id="A0A3N0BW19"/>
<reference evidence="1 2" key="1">
    <citation type="submission" date="2018-10" db="EMBL/GenBank/DDBJ databases">
        <title>Genome sequencing of Arthrobacter oryzae TNB02.</title>
        <authorList>
            <person name="Cho Y.-J."/>
            <person name="Cho A."/>
            <person name="Kim O.-S."/>
        </authorList>
    </citation>
    <scope>NUCLEOTIDE SEQUENCE [LARGE SCALE GENOMIC DNA]</scope>
    <source>
        <strain evidence="1 2">TNB02</strain>
    </source>
</reference>
<dbReference type="RefSeq" id="WP_123255848.1">
    <property type="nucleotide sequence ID" value="NZ_RBED01000109.1"/>
</dbReference>
<keyword evidence="2" id="KW-1185">Reference proteome</keyword>
<dbReference type="EMBL" id="RBED01000109">
    <property type="protein sequence ID" value="RNL53189.1"/>
    <property type="molecule type" value="Genomic_DNA"/>
</dbReference>
<protein>
    <submittedName>
        <fullName evidence="1">Uncharacterized protein</fullName>
    </submittedName>
</protein>
<sequence length="59" mass="6677">MNYHSLAAQERAKDAAYDAIEKVLGSMFEPLNRQALTARWNQAVEAMDKHLEARDNGTE</sequence>
<evidence type="ECO:0000313" key="1">
    <source>
        <dbReference type="EMBL" id="RNL53189.1"/>
    </source>
</evidence>
<organism evidence="1 2">
    <name type="scientific">Arthrobacter oryzae</name>
    <dbReference type="NCBI Taxonomy" id="409290"/>
    <lineage>
        <taxon>Bacteria</taxon>
        <taxon>Bacillati</taxon>
        <taxon>Actinomycetota</taxon>
        <taxon>Actinomycetes</taxon>
        <taxon>Micrococcales</taxon>
        <taxon>Micrococcaceae</taxon>
        <taxon>Arthrobacter</taxon>
    </lineage>
</organism>